<reference evidence="1 2" key="1">
    <citation type="submission" date="2018-11" db="EMBL/GenBank/DDBJ databases">
        <title>Genome sequence of Apiotrichum porosum DSM 27194.</title>
        <authorList>
            <person name="Aliyu H."/>
            <person name="Gorte O."/>
            <person name="Ochsenreither K."/>
        </authorList>
    </citation>
    <scope>NUCLEOTIDE SEQUENCE [LARGE SCALE GENOMIC DNA]</scope>
    <source>
        <strain evidence="1 2">DSM 27194</strain>
    </source>
</reference>
<protein>
    <submittedName>
        <fullName evidence="1">Uncharacterized protein</fullName>
    </submittedName>
</protein>
<evidence type="ECO:0000313" key="1">
    <source>
        <dbReference type="EMBL" id="RSH78017.1"/>
    </source>
</evidence>
<organism evidence="1 2">
    <name type="scientific">Apiotrichum porosum</name>
    <dbReference type="NCBI Taxonomy" id="105984"/>
    <lineage>
        <taxon>Eukaryota</taxon>
        <taxon>Fungi</taxon>
        <taxon>Dikarya</taxon>
        <taxon>Basidiomycota</taxon>
        <taxon>Agaricomycotina</taxon>
        <taxon>Tremellomycetes</taxon>
        <taxon>Trichosporonales</taxon>
        <taxon>Trichosporonaceae</taxon>
        <taxon>Apiotrichum</taxon>
    </lineage>
</organism>
<dbReference type="OrthoDB" id="2020070at2759"/>
<dbReference type="InterPro" id="IPR053013">
    <property type="entry name" value="LAT"/>
</dbReference>
<dbReference type="EMBL" id="RSCE01000013">
    <property type="protein sequence ID" value="RSH78017.1"/>
    <property type="molecule type" value="Genomic_DNA"/>
</dbReference>
<proteinExistence type="predicted"/>
<sequence>MAAKSPPLPALADCVLRLATPSQLIDFNCAMQESFFANHPVTRQQLDEGFAELAASPTRTNGRCLTWALVAREDPDGAVFTFVDTLRRDVVVRAPGKTVEAMPGGLYSIQSGYSRLLLRTIHYLLAAPDALPPPPSDLAPLNDPAEGTLLTPALGSVLSSDLVPGWYEKCTMGSGDNEREGWVSVDDHSNSDLYWPLSAESDLPPDQPGWSHAWVYQHDLEALAPLLSQSFRNRLDSEPDDGITTLLLPDPGAPGWLTHLEVFSKIRVCKMARGPTPADTPVGVRFFPTSSTSSSPPFQSSNPIVLFAPGLFSRLPDLFSVTMISDLPLSLLPTVLRLLVPLARQQGNKEIRTWGLDPDGAMAKLWCNLGGRIDSRYHNRTFPYGFAWYGREGTKGDLLGCEMWSFT</sequence>
<gene>
    <name evidence="1" type="ORF">EHS24_002469</name>
</gene>
<dbReference type="AlphaFoldDB" id="A0A427XGX9"/>
<name>A0A427XGX9_9TREE</name>
<accession>A0A427XGX9</accession>
<dbReference type="PANTHER" id="PTHR34815">
    <property type="entry name" value="LYSINE ACETYLTRANSFERASE"/>
    <property type="match status" value="1"/>
</dbReference>
<dbReference type="RefSeq" id="XP_028473164.1">
    <property type="nucleotide sequence ID" value="XM_028618208.1"/>
</dbReference>
<dbReference type="PANTHER" id="PTHR34815:SF2">
    <property type="entry name" value="N-ACETYLTRANSFERASE DOMAIN-CONTAINING PROTEIN"/>
    <property type="match status" value="1"/>
</dbReference>
<dbReference type="GeneID" id="39587012"/>
<dbReference type="STRING" id="105984.A0A427XGX9"/>
<evidence type="ECO:0000313" key="2">
    <source>
        <dbReference type="Proteomes" id="UP000279236"/>
    </source>
</evidence>
<dbReference type="Proteomes" id="UP000279236">
    <property type="component" value="Unassembled WGS sequence"/>
</dbReference>
<comment type="caution">
    <text evidence="1">The sequence shown here is derived from an EMBL/GenBank/DDBJ whole genome shotgun (WGS) entry which is preliminary data.</text>
</comment>
<keyword evidence="2" id="KW-1185">Reference proteome</keyword>